<sequence length="45" mass="5070">MIGFIIAFIACAHIALTIDKSEQKGVIYTFDGIEREILNKVNFPE</sequence>
<proteinExistence type="predicted"/>
<name>B7HYS0_BACC7</name>
<dbReference type="Proteomes" id="UP000002214">
    <property type="component" value="Chromosome"/>
</dbReference>
<evidence type="ECO:0000313" key="1">
    <source>
        <dbReference type="EMBL" id="ACJ80062.1"/>
    </source>
</evidence>
<accession>B7HYS0</accession>
<gene>
    <name evidence="1" type="ordered locus">BCAH187_A1172</name>
</gene>
<dbReference type="HOGENOM" id="CLU_217460_0_0_9"/>
<protein>
    <submittedName>
        <fullName evidence="1">Uncharacterized protein</fullName>
    </submittedName>
</protein>
<dbReference type="AlphaFoldDB" id="B7HYS0"/>
<organism evidence="1 2">
    <name type="scientific">Bacillus cereus (strain AH187)</name>
    <dbReference type="NCBI Taxonomy" id="405534"/>
    <lineage>
        <taxon>Bacteria</taxon>
        <taxon>Bacillati</taxon>
        <taxon>Bacillota</taxon>
        <taxon>Bacilli</taxon>
        <taxon>Bacillales</taxon>
        <taxon>Bacillaceae</taxon>
        <taxon>Bacillus</taxon>
        <taxon>Bacillus cereus group</taxon>
    </lineage>
</organism>
<evidence type="ECO:0000313" key="2">
    <source>
        <dbReference type="Proteomes" id="UP000002214"/>
    </source>
</evidence>
<reference evidence="1 2" key="1">
    <citation type="submission" date="2008-10" db="EMBL/GenBank/DDBJ databases">
        <title>Genome sequence of Bacillus cereus AH187.</title>
        <authorList>
            <person name="Dodson R.J."/>
            <person name="Durkin A.S."/>
            <person name="Rosovitz M.J."/>
            <person name="Rasko D.A."/>
            <person name="Kolsto A.B."/>
            <person name="Okstad O.A."/>
            <person name="Ravel J."/>
            <person name="Sutton G."/>
        </authorList>
    </citation>
    <scope>NUCLEOTIDE SEQUENCE [LARGE SCALE GENOMIC DNA]</scope>
    <source>
        <strain evidence="1 2">AH187</strain>
    </source>
</reference>
<dbReference type="KEGG" id="bcr:BCAH187_A1172"/>
<dbReference type="EMBL" id="CP001177">
    <property type="protein sequence ID" value="ACJ80062.1"/>
    <property type="molecule type" value="Genomic_DNA"/>
</dbReference>